<dbReference type="RefSeq" id="XP_002959166.1">
    <property type="nucleotide sequence ID" value="XM_002959120.1"/>
</dbReference>
<dbReference type="InParanoid" id="D8UKI2"/>
<evidence type="ECO:0000256" key="1">
    <source>
        <dbReference type="SAM" id="MobiDB-lite"/>
    </source>
</evidence>
<name>D8UKI2_VOLCA</name>
<dbReference type="KEGG" id="vcn:VOLCADRAFT_100567"/>
<reference evidence="2 3" key="1">
    <citation type="journal article" date="2010" name="Science">
        <title>Genomic analysis of organismal complexity in the multicellular green alga Volvox carteri.</title>
        <authorList>
            <person name="Prochnik S.E."/>
            <person name="Umen J."/>
            <person name="Nedelcu A.M."/>
            <person name="Hallmann A."/>
            <person name="Miller S.M."/>
            <person name="Nishii I."/>
            <person name="Ferris P."/>
            <person name="Kuo A."/>
            <person name="Mitros T."/>
            <person name="Fritz-Laylin L.K."/>
            <person name="Hellsten U."/>
            <person name="Chapman J."/>
            <person name="Simakov O."/>
            <person name="Rensing S.A."/>
            <person name="Terry A."/>
            <person name="Pangilinan J."/>
            <person name="Kapitonov V."/>
            <person name="Jurka J."/>
            <person name="Salamov A."/>
            <person name="Shapiro H."/>
            <person name="Schmutz J."/>
            <person name="Grimwood J."/>
            <person name="Lindquist E."/>
            <person name="Lucas S."/>
            <person name="Grigoriev I.V."/>
            <person name="Schmitt R."/>
            <person name="Kirk D."/>
            <person name="Rokhsar D.S."/>
        </authorList>
    </citation>
    <scope>NUCLEOTIDE SEQUENCE [LARGE SCALE GENOMIC DNA]</scope>
    <source>
        <strain evidence="3">f. Nagariensis / Eve</strain>
    </source>
</reference>
<dbReference type="AlphaFoldDB" id="D8UKI2"/>
<dbReference type="GeneID" id="9626071"/>
<protein>
    <submittedName>
        <fullName evidence="2">Uncharacterized protein</fullName>
    </submittedName>
</protein>
<accession>D8UKI2</accession>
<dbReference type="Proteomes" id="UP000001058">
    <property type="component" value="Unassembled WGS sequence"/>
</dbReference>
<sequence>MTGEVSPQVQSHPIKTPGRVHMHVITAQTVSRPRGLLVPRGDNQQPRGQRATEPEPQETTTTTTTTTTITTTTTTTIAHTFVKDPNPNALSWRVAPGEKSTMWSPHGKAQVWCSRVSYVTHHNRRKHTS</sequence>
<dbReference type="EMBL" id="GL378448">
    <property type="protein sequence ID" value="EFJ39756.1"/>
    <property type="molecule type" value="Genomic_DNA"/>
</dbReference>
<gene>
    <name evidence="2" type="ORF">VOLCADRAFT_100567</name>
</gene>
<proteinExistence type="predicted"/>
<evidence type="ECO:0000313" key="2">
    <source>
        <dbReference type="EMBL" id="EFJ39756.1"/>
    </source>
</evidence>
<organism evidence="3">
    <name type="scientific">Volvox carteri f. nagariensis</name>
    <dbReference type="NCBI Taxonomy" id="3068"/>
    <lineage>
        <taxon>Eukaryota</taxon>
        <taxon>Viridiplantae</taxon>
        <taxon>Chlorophyta</taxon>
        <taxon>core chlorophytes</taxon>
        <taxon>Chlorophyceae</taxon>
        <taxon>CS clade</taxon>
        <taxon>Chlamydomonadales</taxon>
        <taxon>Volvocaceae</taxon>
        <taxon>Volvox</taxon>
    </lineage>
</organism>
<evidence type="ECO:0000313" key="3">
    <source>
        <dbReference type="Proteomes" id="UP000001058"/>
    </source>
</evidence>
<keyword evidence="3" id="KW-1185">Reference proteome</keyword>
<feature type="region of interest" description="Disordered" evidence="1">
    <location>
        <begin position="28"/>
        <end position="66"/>
    </location>
</feature>